<gene>
    <name evidence="2" type="ORF">GXP69_06885</name>
</gene>
<dbReference type="AlphaFoldDB" id="A0A6B3LVF9"/>
<dbReference type="Gene3D" id="3.40.140.10">
    <property type="entry name" value="Cytidine Deaminase, domain 2"/>
    <property type="match status" value="1"/>
</dbReference>
<accession>A0A6B3LVF9</accession>
<dbReference type="EMBL" id="JAAGWD010000002">
    <property type="protein sequence ID" value="NEM97414.1"/>
    <property type="molecule type" value="Genomic_DNA"/>
</dbReference>
<organism evidence="2 3">
    <name type="scientific">Pontibacter burrus</name>
    <dbReference type="NCBI Taxonomy" id="2704466"/>
    <lineage>
        <taxon>Bacteria</taxon>
        <taxon>Pseudomonadati</taxon>
        <taxon>Bacteroidota</taxon>
        <taxon>Cytophagia</taxon>
        <taxon>Cytophagales</taxon>
        <taxon>Hymenobacteraceae</taxon>
        <taxon>Pontibacter</taxon>
    </lineage>
</organism>
<dbReference type="Pfam" id="PF04002">
    <property type="entry name" value="RadC"/>
    <property type="match status" value="1"/>
</dbReference>
<evidence type="ECO:0000259" key="1">
    <source>
        <dbReference type="Pfam" id="PF04002"/>
    </source>
</evidence>
<evidence type="ECO:0000313" key="2">
    <source>
        <dbReference type="EMBL" id="NEM97414.1"/>
    </source>
</evidence>
<reference evidence="2 3" key="1">
    <citation type="submission" date="2020-02" db="EMBL/GenBank/DDBJ databases">
        <authorList>
            <person name="Kim M.K."/>
        </authorList>
    </citation>
    <scope>NUCLEOTIDE SEQUENCE [LARGE SCALE GENOMIC DNA]</scope>
    <source>
        <strain evidence="2 3">BT327</strain>
    </source>
</reference>
<protein>
    <recommendedName>
        <fullName evidence="1">RadC-like JAB domain-containing protein</fullName>
    </recommendedName>
</protein>
<dbReference type="InterPro" id="IPR025657">
    <property type="entry name" value="RadC_JAB"/>
</dbReference>
<name>A0A6B3LVF9_9BACT</name>
<sequence>MSSPPAGWQARWPIVSALIARASAIVLRHHHLSGYTKPSTTDLQFTKKMKAGRELLVSPYWITESYYSLADERLLKPFLRSSLNTLFIL</sequence>
<dbReference type="RefSeq" id="WP_163913733.1">
    <property type="nucleotide sequence ID" value="NZ_JAAGWD010000002.1"/>
</dbReference>
<keyword evidence="3" id="KW-1185">Reference proteome</keyword>
<feature type="domain" description="RadC-like JAB" evidence="1">
    <location>
        <begin position="16"/>
        <end position="56"/>
    </location>
</feature>
<dbReference type="Proteomes" id="UP000474777">
    <property type="component" value="Unassembled WGS sequence"/>
</dbReference>
<proteinExistence type="predicted"/>
<evidence type="ECO:0000313" key="3">
    <source>
        <dbReference type="Proteomes" id="UP000474777"/>
    </source>
</evidence>
<comment type="caution">
    <text evidence="2">The sequence shown here is derived from an EMBL/GenBank/DDBJ whole genome shotgun (WGS) entry which is preliminary data.</text>
</comment>